<evidence type="ECO:0000313" key="3">
    <source>
        <dbReference type="Proteomes" id="UP000776700"/>
    </source>
</evidence>
<reference evidence="2" key="2">
    <citation type="submission" date="2021-09" db="EMBL/GenBank/DDBJ databases">
        <authorList>
            <person name="Gilroy R."/>
        </authorList>
    </citation>
    <scope>NUCLEOTIDE SEQUENCE</scope>
    <source>
        <strain evidence="2">1277</strain>
    </source>
</reference>
<dbReference type="AlphaFoldDB" id="A0A921MZX1"/>
<keyword evidence="1" id="KW-1133">Transmembrane helix</keyword>
<evidence type="ECO:0000256" key="1">
    <source>
        <dbReference type="SAM" id="Phobius"/>
    </source>
</evidence>
<dbReference type="Proteomes" id="UP000776700">
    <property type="component" value="Unassembled WGS sequence"/>
</dbReference>
<proteinExistence type="predicted"/>
<gene>
    <name evidence="2" type="ORF">K8V90_01600</name>
</gene>
<accession>A0A921MZX1</accession>
<keyword evidence="1" id="KW-0812">Transmembrane</keyword>
<dbReference type="EMBL" id="DYUB01000058">
    <property type="protein sequence ID" value="HJG95779.1"/>
    <property type="molecule type" value="Genomic_DNA"/>
</dbReference>
<sequence>MKENKHNIISALVFSILTIIGYIVTYSNKILFLLVFICERMYSFGAKEDLDNSLDNFRLEDGKQGKKTLGLIIFLILGIICIYLYCIFKYPYILIILILGEILDYSIYKAYKKYKIKKD</sequence>
<comment type="caution">
    <text evidence="2">The sequence shown here is derived from an EMBL/GenBank/DDBJ whole genome shotgun (WGS) entry which is preliminary data.</text>
</comment>
<reference evidence="2" key="1">
    <citation type="journal article" date="2021" name="PeerJ">
        <title>Extensive microbial diversity within the chicken gut microbiome revealed by metagenomics and culture.</title>
        <authorList>
            <person name="Gilroy R."/>
            <person name="Ravi A."/>
            <person name="Getino M."/>
            <person name="Pursley I."/>
            <person name="Horton D.L."/>
            <person name="Alikhan N.F."/>
            <person name="Baker D."/>
            <person name="Gharbi K."/>
            <person name="Hall N."/>
            <person name="Watson M."/>
            <person name="Adriaenssens E.M."/>
            <person name="Foster-Nyarko E."/>
            <person name="Jarju S."/>
            <person name="Secka A."/>
            <person name="Antonio M."/>
            <person name="Oren A."/>
            <person name="Chaudhuri R.R."/>
            <person name="La Ragione R."/>
            <person name="Hildebrand F."/>
            <person name="Pallen M.J."/>
        </authorList>
    </citation>
    <scope>NUCLEOTIDE SEQUENCE</scope>
    <source>
        <strain evidence="2">1277</strain>
    </source>
</reference>
<feature type="transmembrane region" description="Helical" evidence="1">
    <location>
        <begin position="91"/>
        <end position="108"/>
    </location>
</feature>
<keyword evidence="1" id="KW-0472">Membrane</keyword>
<organism evidence="2 3">
    <name type="scientific">Romboutsia timonensis</name>
    <dbReference type="NCBI Taxonomy" id="1776391"/>
    <lineage>
        <taxon>Bacteria</taxon>
        <taxon>Bacillati</taxon>
        <taxon>Bacillota</taxon>
        <taxon>Clostridia</taxon>
        <taxon>Peptostreptococcales</taxon>
        <taxon>Peptostreptococcaceae</taxon>
        <taxon>Romboutsia</taxon>
    </lineage>
</organism>
<evidence type="ECO:0000313" key="2">
    <source>
        <dbReference type="EMBL" id="HJG95779.1"/>
    </source>
</evidence>
<protein>
    <submittedName>
        <fullName evidence="2">Uncharacterized protein</fullName>
    </submittedName>
</protein>
<name>A0A921MZX1_9FIRM</name>
<feature type="transmembrane region" description="Helical" evidence="1">
    <location>
        <begin position="68"/>
        <end position="85"/>
    </location>
</feature>